<comment type="caution">
    <text evidence="2">The sequence shown here is derived from an EMBL/GenBank/DDBJ whole genome shotgun (WGS) entry which is preliminary data.</text>
</comment>
<dbReference type="SUPFAM" id="SSF56935">
    <property type="entry name" value="Porins"/>
    <property type="match status" value="1"/>
</dbReference>
<keyword evidence="3" id="KW-1185">Reference proteome</keyword>
<reference evidence="2 3" key="1">
    <citation type="submission" date="2023-08" db="EMBL/GenBank/DDBJ databases">
        <title>Draft genome sequence of Algoriphagus confluentis.</title>
        <authorList>
            <person name="Takatani N."/>
            <person name="Hosokawa M."/>
            <person name="Sawabe T."/>
        </authorList>
    </citation>
    <scope>NUCLEOTIDE SEQUENCE [LARGE SCALE GENOMIC DNA]</scope>
    <source>
        <strain evidence="2 3">NBRC 111222</strain>
    </source>
</reference>
<dbReference type="Gene3D" id="2.170.130.10">
    <property type="entry name" value="TonB-dependent receptor, plug domain"/>
    <property type="match status" value="1"/>
</dbReference>
<dbReference type="SUPFAM" id="SSF49452">
    <property type="entry name" value="Starch-binding domain-like"/>
    <property type="match status" value="1"/>
</dbReference>
<name>A0ABQ6PLC1_9BACT</name>
<feature type="chain" id="PRO_5046304721" description="TonB-dependent receptor plug domain-containing protein" evidence="1">
    <location>
        <begin position="21"/>
        <end position="873"/>
    </location>
</feature>
<organism evidence="2 3">
    <name type="scientific">Algoriphagus confluentis</name>
    <dbReference type="NCBI Taxonomy" id="1697556"/>
    <lineage>
        <taxon>Bacteria</taxon>
        <taxon>Pseudomonadati</taxon>
        <taxon>Bacteroidota</taxon>
        <taxon>Cytophagia</taxon>
        <taxon>Cytophagales</taxon>
        <taxon>Cyclobacteriaceae</taxon>
        <taxon>Algoriphagus</taxon>
    </lineage>
</organism>
<dbReference type="RefSeq" id="WP_338223517.1">
    <property type="nucleotide sequence ID" value="NZ_BTPD01000004.1"/>
</dbReference>
<evidence type="ECO:0000313" key="3">
    <source>
        <dbReference type="Proteomes" id="UP001338309"/>
    </source>
</evidence>
<evidence type="ECO:0008006" key="4">
    <source>
        <dbReference type="Google" id="ProtNLM"/>
    </source>
</evidence>
<gene>
    <name evidence="2" type="ORF">Aconfl_14150</name>
</gene>
<feature type="signal peptide" evidence="1">
    <location>
        <begin position="1"/>
        <end position="20"/>
    </location>
</feature>
<dbReference type="Gene3D" id="2.60.40.1120">
    <property type="entry name" value="Carboxypeptidase-like, regulatory domain"/>
    <property type="match status" value="1"/>
</dbReference>
<evidence type="ECO:0000256" key="1">
    <source>
        <dbReference type="SAM" id="SignalP"/>
    </source>
</evidence>
<proteinExistence type="predicted"/>
<dbReference type="Pfam" id="PF13620">
    <property type="entry name" value="CarboxypepD_reg"/>
    <property type="match status" value="1"/>
</dbReference>
<dbReference type="InterPro" id="IPR037066">
    <property type="entry name" value="Plug_dom_sf"/>
</dbReference>
<dbReference type="InterPro" id="IPR013784">
    <property type="entry name" value="Carb-bd-like_fold"/>
</dbReference>
<protein>
    <recommendedName>
        <fullName evidence="4">TonB-dependent receptor plug domain-containing protein</fullName>
    </recommendedName>
</protein>
<sequence>MAKYLVVLFWLSLSFSFAQSGNIKGKVTDSSSGLPLADLHVFIPGSTFQAFTDSLGLFSIVGVPEGKWLLEARAYGWQSFLEESVVKSGKETTLEISLDPISGFAPVKGAFSEKKRKKLLDQLILDFVGKDYKNLEIGLLNPDKVIFESLDDKSVKVSSMGPLFFSNNSSGYLVSVYFPDYMLGNLDRNTFTTTYFELPSDAQVDDFRKKTRLSIYENSPNRFLSLLMEGKVEAFPSNPNPSVSFGKADGDFLLEVDKPLNVNLGAGKNGSISFSGNQLEVKLNGSPVNAKDLELGGAFAGMNPILGLPSNFNGDRLVKLANLEKNRQMMEERVYVQTDRKNFWPGEKLYFKAYLAYGNPLLADEMSKVLHLELVDTTGYIWEHQITEIKNGTASGSLTIPVDIRQSTNFFLKAYTAWSRNYADAVHFTPIQVIDFGSQVPASEIEETSHGIAVFSDRLNYQGGDRVKMNIMAQDANGQPVNANLSISVTDLRQSAFIPAYQGIDFSLEMKEPNSSAPLPEEYPLEKGFVLEGQLLDRTGSPKQGSVKAFINGYEDVRDFKSDAHGVFLMPPATFEEEFEINLQATDRDGRPMRDISLELKKYSTTDEFVTYSFPKPELREVNKEVKWGPLPPLEEKEILMEEVTIEDVKEPSIGPMIYGIPDRVVEMEDVFLNGTTIQFIYALMGQVPGMMVYGNPPTIRFRGGEPLVLINGSPVNGSSGETVTENSGNSVYSVLESLDVFSIDKVEVVRRVVPAYGDLGRFGVISIFLKSGMDRVRAMEANMNQFTLFKLQGFPKKESFKESESYRSTHPFYSGLKPTLLWQPELITQSSQMSNSLEFDLNPTSGPVLVEVRGITELGQPLWGRFVLNKQK</sequence>
<dbReference type="Proteomes" id="UP001338309">
    <property type="component" value="Unassembled WGS sequence"/>
</dbReference>
<evidence type="ECO:0000313" key="2">
    <source>
        <dbReference type="EMBL" id="GMQ28772.1"/>
    </source>
</evidence>
<dbReference type="EMBL" id="BTPD01000004">
    <property type="protein sequence ID" value="GMQ28772.1"/>
    <property type="molecule type" value="Genomic_DNA"/>
</dbReference>
<keyword evidence="1" id="KW-0732">Signal</keyword>
<accession>A0ABQ6PLC1</accession>